<evidence type="ECO:0000256" key="9">
    <source>
        <dbReference type="ARBA" id="ARBA00022989"/>
    </source>
</evidence>
<dbReference type="PROSITE" id="PS00211">
    <property type="entry name" value="ABC_TRANSPORTER_1"/>
    <property type="match status" value="1"/>
</dbReference>
<evidence type="ECO:0000256" key="8">
    <source>
        <dbReference type="ARBA" id="ARBA00022967"/>
    </source>
</evidence>
<evidence type="ECO:0000256" key="11">
    <source>
        <dbReference type="ARBA" id="ARBA00034018"/>
    </source>
</evidence>
<protein>
    <recommendedName>
        <fullName evidence="3">ABC-type xenobiotic transporter</fullName>
        <ecNumber evidence="3">7.6.2.2</ecNumber>
    </recommendedName>
</protein>
<keyword evidence="5 12" id="KW-0812">Transmembrane</keyword>
<comment type="similarity">
    <text evidence="2">Belongs to the ABC transporter superfamily. ABCC family. Conjugate transporter (TC 3.A.1.208) subfamily.</text>
</comment>
<evidence type="ECO:0000313" key="16">
    <source>
        <dbReference type="Proteomes" id="UP001345219"/>
    </source>
</evidence>
<feature type="transmembrane region" description="Helical" evidence="12">
    <location>
        <begin position="343"/>
        <end position="367"/>
    </location>
</feature>
<dbReference type="InterPro" id="IPR011527">
    <property type="entry name" value="ABC1_TM_dom"/>
</dbReference>
<dbReference type="GO" id="GO:0008559">
    <property type="term" value="F:ABC-type xenobiotic transporter activity"/>
    <property type="evidence" value="ECO:0007669"/>
    <property type="project" value="UniProtKB-EC"/>
</dbReference>
<dbReference type="PANTHER" id="PTHR24223">
    <property type="entry name" value="ATP-BINDING CASSETTE SUB-FAMILY C"/>
    <property type="match status" value="1"/>
</dbReference>
<dbReference type="FunFam" id="3.40.50.300:FF:000508">
    <property type="entry name" value="ABC transporter C family member 5"/>
    <property type="match status" value="1"/>
</dbReference>
<comment type="catalytic activity">
    <reaction evidence="11">
        <text>ATP + H2O + xenobioticSide 1 = ADP + phosphate + xenobioticSide 2.</text>
        <dbReference type="EC" id="7.6.2.2"/>
    </reaction>
</comment>
<feature type="domain" description="ABC transporter" evidence="13">
    <location>
        <begin position="439"/>
        <end position="662"/>
    </location>
</feature>
<dbReference type="InterPro" id="IPR044726">
    <property type="entry name" value="ABCC_6TM_D2"/>
</dbReference>
<dbReference type="PANTHER" id="PTHR24223:SF263">
    <property type="entry name" value="ABC-TYPE XENOBIOTIC TRANSPORTER"/>
    <property type="match status" value="1"/>
</dbReference>
<evidence type="ECO:0000313" key="15">
    <source>
        <dbReference type="EMBL" id="KAK4747903.1"/>
    </source>
</evidence>
<dbReference type="FunFam" id="1.20.1560.10:FF:000003">
    <property type="entry name" value="ABC transporter C family member 10"/>
    <property type="match status" value="1"/>
</dbReference>
<evidence type="ECO:0000256" key="2">
    <source>
        <dbReference type="ARBA" id="ARBA00009726"/>
    </source>
</evidence>
<feature type="transmembrane region" description="Helical" evidence="12">
    <location>
        <begin position="731"/>
        <end position="755"/>
    </location>
</feature>
<dbReference type="InterPro" id="IPR050173">
    <property type="entry name" value="ABC_transporter_C-like"/>
</dbReference>
<dbReference type="AlphaFoldDB" id="A0AAN7GVP6"/>
<dbReference type="SUPFAM" id="SSF52540">
    <property type="entry name" value="P-loop containing nucleoside triphosphate hydrolases"/>
    <property type="match status" value="1"/>
</dbReference>
<name>A0AAN7GVP6_9MYRT</name>
<dbReference type="CDD" id="cd18579">
    <property type="entry name" value="ABC_6TM_ABCC_D1"/>
    <property type="match status" value="1"/>
</dbReference>
<comment type="caution">
    <text evidence="15">The sequence shown here is derived from an EMBL/GenBank/DDBJ whole genome shotgun (WGS) entry which is preliminary data.</text>
</comment>
<evidence type="ECO:0000256" key="12">
    <source>
        <dbReference type="SAM" id="Phobius"/>
    </source>
</evidence>
<gene>
    <name evidence="15" type="ORF">SAY87_014489</name>
</gene>
<dbReference type="SUPFAM" id="SSF90123">
    <property type="entry name" value="ABC transporter transmembrane region"/>
    <property type="match status" value="2"/>
</dbReference>
<keyword evidence="16" id="KW-1185">Reference proteome</keyword>
<comment type="subcellular location">
    <subcellularLocation>
        <location evidence="1">Membrane</location>
        <topology evidence="1">Multi-pass membrane protein</topology>
    </subcellularLocation>
</comment>
<keyword evidence="7" id="KW-0067">ATP-binding</keyword>
<organism evidence="15 16">
    <name type="scientific">Trapa incisa</name>
    <dbReference type="NCBI Taxonomy" id="236973"/>
    <lineage>
        <taxon>Eukaryota</taxon>
        <taxon>Viridiplantae</taxon>
        <taxon>Streptophyta</taxon>
        <taxon>Embryophyta</taxon>
        <taxon>Tracheophyta</taxon>
        <taxon>Spermatophyta</taxon>
        <taxon>Magnoliopsida</taxon>
        <taxon>eudicotyledons</taxon>
        <taxon>Gunneridae</taxon>
        <taxon>Pentapetalae</taxon>
        <taxon>rosids</taxon>
        <taxon>malvids</taxon>
        <taxon>Myrtales</taxon>
        <taxon>Lythraceae</taxon>
        <taxon>Trapa</taxon>
    </lineage>
</organism>
<proteinExistence type="inferred from homology"/>
<keyword evidence="9 12" id="KW-1133">Transmembrane helix</keyword>
<dbReference type="PROSITE" id="PS50893">
    <property type="entry name" value="ABC_TRANSPORTER_2"/>
    <property type="match status" value="1"/>
</dbReference>
<reference evidence="15 16" key="1">
    <citation type="journal article" date="2023" name="Hortic Res">
        <title>Pangenome of water caltrop reveals structural variations and asymmetric subgenome divergence after allopolyploidization.</title>
        <authorList>
            <person name="Zhang X."/>
            <person name="Chen Y."/>
            <person name="Wang L."/>
            <person name="Yuan Y."/>
            <person name="Fang M."/>
            <person name="Shi L."/>
            <person name="Lu R."/>
            <person name="Comes H.P."/>
            <person name="Ma Y."/>
            <person name="Chen Y."/>
            <person name="Huang G."/>
            <person name="Zhou Y."/>
            <person name="Zheng Z."/>
            <person name="Qiu Y."/>
        </authorList>
    </citation>
    <scope>NUCLEOTIDE SEQUENCE [LARGE SCALE GENOMIC DNA]</scope>
    <source>
        <tissue evidence="15">Roots</tissue>
    </source>
</reference>
<keyword evidence="8" id="KW-1278">Translocase</keyword>
<feature type="transmembrane region" description="Helical" evidence="12">
    <location>
        <begin position="859"/>
        <end position="883"/>
    </location>
</feature>
<dbReference type="InterPro" id="IPR036640">
    <property type="entry name" value="ABC1_TM_sf"/>
</dbReference>
<dbReference type="EMBL" id="JAXIOK010000019">
    <property type="protein sequence ID" value="KAK4747903.1"/>
    <property type="molecule type" value="Genomic_DNA"/>
</dbReference>
<dbReference type="CDD" id="cd18580">
    <property type="entry name" value="ABC_6TM_ABCC_D2"/>
    <property type="match status" value="1"/>
</dbReference>
<dbReference type="CDD" id="cd03250">
    <property type="entry name" value="ABCC_MRP_domain1"/>
    <property type="match status" value="1"/>
</dbReference>
<dbReference type="PROSITE" id="PS50929">
    <property type="entry name" value="ABC_TM1F"/>
    <property type="match status" value="2"/>
</dbReference>
<evidence type="ECO:0000256" key="6">
    <source>
        <dbReference type="ARBA" id="ARBA00022741"/>
    </source>
</evidence>
<dbReference type="GO" id="GO:0016020">
    <property type="term" value="C:membrane"/>
    <property type="evidence" value="ECO:0007669"/>
    <property type="project" value="UniProtKB-SubCell"/>
</dbReference>
<evidence type="ECO:0000256" key="5">
    <source>
        <dbReference type="ARBA" id="ARBA00022692"/>
    </source>
</evidence>
<evidence type="ECO:0000256" key="3">
    <source>
        <dbReference type="ARBA" id="ARBA00012191"/>
    </source>
</evidence>
<accession>A0AAN7GVP6</accession>
<dbReference type="Pfam" id="PF00664">
    <property type="entry name" value="ABC_membrane"/>
    <property type="match status" value="2"/>
</dbReference>
<evidence type="ECO:0000256" key="7">
    <source>
        <dbReference type="ARBA" id="ARBA00022840"/>
    </source>
</evidence>
<dbReference type="GO" id="GO:0005524">
    <property type="term" value="F:ATP binding"/>
    <property type="evidence" value="ECO:0007669"/>
    <property type="project" value="UniProtKB-KW"/>
</dbReference>
<dbReference type="InterPro" id="IPR044746">
    <property type="entry name" value="ABCC_6TM_D1"/>
</dbReference>
<evidence type="ECO:0000256" key="10">
    <source>
        <dbReference type="ARBA" id="ARBA00023136"/>
    </source>
</evidence>
<feature type="transmembrane region" description="Helical" evidence="12">
    <location>
        <begin position="767"/>
        <end position="786"/>
    </location>
</feature>
<dbReference type="Gene3D" id="3.40.50.300">
    <property type="entry name" value="P-loop containing nucleotide triphosphate hydrolases"/>
    <property type="match status" value="1"/>
</dbReference>
<feature type="domain" description="ABC transmembrane type-1" evidence="14">
    <location>
        <begin position="121"/>
        <end position="401"/>
    </location>
</feature>
<dbReference type="Gene3D" id="1.20.1560.10">
    <property type="entry name" value="ABC transporter type 1, transmembrane domain"/>
    <property type="match status" value="2"/>
</dbReference>
<dbReference type="Proteomes" id="UP001345219">
    <property type="component" value="Chromosome 12"/>
</dbReference>
<evidence type="ECO:0000259" key="14">
    <source>
        <dbReference type="PROSITE" id="PS50929"/>
    </source>
</evidence>
<feature type="domain" description="ABC transmembrane type-1" evidence="14">
    <location>
        <begin position="744"/>
        <end position="960"/>
    </location>
</feature>
<dbReference type="InterPro" id="IPR027417">
    <property type="entry name" value="P-loop_NTPase"/>
</dbReference>
<keyword evidence="4" id="KW-0813">Transport</keyword>
<dbReference type="EC" id="7.6.2.2" evidence="3"/>
<evidence type="ECO:0000259" key="13">
    <source>
        <dbReference type="PROSITE" id="PS50893"/>
    </source>
</evidence>
<feature type="transmembrane region" description="Helical" evidence="12">
    <location>
        <begin position="252"/>
        <end position="279"/>
    </location>
</feature>
<dbReference type="GO" id="GO:0016887">
    <property type="term" value="F:ATP hydrolysis activity"/>
    <property type="evidence" value="ECO:0007669"/>
    <property type="project" value="InterPro"/>
</dbReference>
<dbReference type="InterPro" id="IPR003439">
    <property type="entry name" value="ABC_transporter-like_ATP-bd"/>
</dbReference>
<evidence type="ECO:0000256" key="1">
    <source>
        <dbReference type="ARBA" id="ARBA00004141"/>
    </source>
</evidence>
<dbReference type="InterPro" id="IPR017871">
    <property type="entry name" value="ABC_transporter-like_CS"/>
</dbReference>
<keyword evidence="10 12" id="KW-0472">Membrane</keyword>
<evidence type="ECO:0000256" key="4">
    <source>
        <dbReference type="ARBA" id="ARBA00022448"/>
    </source>
</evidence>
<sequence>MLIILCAFERQGNAESNGALYKPLQGKEPTEVVEEKDGVIAPFAYAGLLSKMTFWWLNPLMKKGKQTILQQDDIPLLRNCERAETCYASFTERINKNKEEGSSDTSSILWAILYVERKGIVASGVFALLKVLALATGPLFLSAFIKLVEGEETFQYEGYALTAGLFIAKCLESFSERQWFLQTQTIGLRIQSFLSVAICGKQLKVSNATTKTHSPGEIVTLITSDVQRVGEFPYWLHQIWSTSFQVVLALALVYYAVGLATFPALLIIIITVAMSFPMAKLQHKYHKKLMEAQGLRVKVTTEALANMKVLKLYAWETHFKDVVQRIRKDESAWIRAALAQKGYYLVLLWSSPILVPVVTFWVCYLLGTSLDAGNVFTFLASVRIVQEPIRLIPDVVAAFIQAKVSFHRIVNFLEAPELQYKHIKQSRLERGVEEPMVFVDATEISWDMNISSVKATLQNVYLTVNPGEKVAICGEVGSGKSTLLASILGEVPYVNGAVRVHGRIAYVSQTAWIQTGTIQDNILFGSPMDPTRYKETIRTCALEKDIDMLPYGDLTGIGERGVNLSGGQKQRIQLARALYQDADVYLLDDPFSAVDAHTTTILFNDYVMGALSQKTVLLVTHQVDFLPAFNSILLMASGEILSVGNYDHLMASTPEFRDLINAHSTTAGSDQQSELTISRSKRHQKEDIEKIEVKESLDATTGDQLIKEEEREIGDTGLKSYIQYLKHDKGFLYFTLANLVHAIFIIGQLVQNYWLAANIGNSSMSRIAIFSVYTGVGLSLALFLLGRSYLVTLLGVSASESISAQLLQSLFRAPMCFYDSTPLGRILSRVSSDLNIIDVDVAFRMAIAYGTTMNTYANFLILIFLTWPAVFVIVPMSYLTVIIQKYYYASSRELMRLNGTTKSFLSSYVAESIAGVMTIRAFGEEDRFFARSLQLIDANAGPQFYTFSAKEWLVQRLEILCRDSRSCAPSSSRP</sequence>
<dbReference type="SMART" id="SM00382">
    <property type="entry name" value="AAA"/>
    <property type="match status" value="1"/>
</dbReference>
<dbReference type="InterPro" id="IPR003593">
    <property type="entry name" value="AAA+_ATPase"/>
</dbReference>
<dbReference type="Pfam" id="PF00005">
    <property type="entry name" value="ABC_tran"/>
    <property type="match status" value="1"/>
</dbReference>
<keyword evidence="6" id="KW-0547">Nucleotide-binding</keyword>